<dbReference type="InterPro" id="IPR019546">
    <property type="entry name" value="TAT_signal_bac_arc"/>
</dbReference>
<evidence type="ECO:0000256" key="2">
    <source>
        <dbReference type="ARBA" id="ARBA00004418"/>
    </source>
</evidence>
<evidence type="ECO:0000256" key="8">
    <source>
        <dbReference type="ARBA" id="ARBA00023014"/>
    </source>
</evidence>
<evidence type="ECO:0000256" key="1">
    <source>
        <dbReference type="ARBA" id="ARBA00001947"/>
    </source>
</evidence>
<dbReference type="Gene3D" id="3.30.2010.10">
    <property type="entry name" value="Metalloproteases ('zincins'), catalytic domain"/>
    <property type="match status" value="1"/>
</dbReference>
<comment type="cofactor">
    <cofactor evidence="1">
        <name>Zn(2+)</name>
        <dbReference type="ChEBI" id="CHEBI:29105"/>
    </cofactor>
</comment>
<keyword evidence="9" id="KW-0482">Metalloprotease</keyword>
<evidence type="ECO:0000256" key="9">
    <source>
        <dbReference type="ARBA" id="ARBA00023049"/>
    </source>
</evidence>
<comment type="subcellular location">
    <subcellularLocation>
        <location evidence="2">Periplasm</location>
    </subcellularLocation>
</comment>
<feature type="domain" description="Peptidase M48" evidence="10">
    <location>
        <begin position="79"/>
        <end position="259"/>
    </location>
</feature>
<proteinExistence type="predicted"/>
<evidence type="ECO:0000256" key="7">
    <source>
        <dbReference type="ARBA" id="ARBA00022833"/>
    </source>
</evidence>
<dbReference type="GO" id="GO:0051603">
    <property type="term" value="P:proteolysis involved in protein catabolic process"/>
    <property type="evidence" value="ECO:0007669"/>
    <property type="project" value="TreeGrafter"/>
</dbReference>
<dbReference type="GO" id="GO:0016020">
    <property type="term" value="C:membrane"/>
    <property type="evidence" value="ECO:0007669"/>
    <property type="project" value="TreeGrafter"/>
</dbReference>
<keyword evidence="5" id="KW-0479">Metal-binding</keyword>
<evidence type="ECO:0000259" key="10">
    <source>
        <dbReference type="Pfam" id="PF01435"/>
    </source>
</evidence>
<dbReference type="PANTHER" id="PTHR22726:SF1">
    <property type="entry name" value="METALLOENDOPEPTIDASE OMA1, MITOCHONDRIAL"/>
    <property type="match status" value="1"/>
</dbReference>
<keyword evidence="4" id="KW-0645">Protease</keyword>
<reference evidence="12" key="1">
    <citation type="submission" date="2016-02" db="EMBL/GenBank/DDBJ databases">
        <authorList>
            <person name="Holder M.E."/>
            <person name="Ajami N.J."/>
            <person name="Petrosino J.F."/>
        </authorList>
    </citation>
    <scope>NUCLEOTIDE SEQUENCE [LARGE SCALE GENOMIC DNA]</scope>
    <source>
        <strain evidence="12">DSM 12838</strain>
    </source>
</reference>
<dbReference type="InterPro" id="IPR051156">
    <property type="entry name" value="Mito/Outer_Membr_Metalloprot"/>
</dbReference>
<name>A0A0X8JNZ5_9BACT</name>
<dbReference type="InterPro" id="IPR001915">
    <property type="entry name" value="Peptidase_M48"/>
</dbReference>
<keyword evidence="12" id="KW-1185">Reference proteome</keyword>
<dbReference type="GO" id="GO:0004222">
    <property type="term" value="F:metalloendopeptidase activity"/>
    <property type="evidence" value="ECO:0007669"/>
    <property type="project" value="InterPro"/>
</dbReference>
<gene>
    <name evidence="11" type="ORF">AXF15_03215</name>
</gene>
<keyword evidence="8" id="KW-0408">Iron</keyword>
<dbReference type="Pfam" id="PF01435">
    <property type="entry name" value="Peptidase_M48"/>
    <property type="match status" value="1"/>
</dbReference>
<evidence type="ECO:0000313" key="12">
    <source>
        <dbReference type="Proteomes" id="UP000063964"/>
    </source>
</evidence>
<dbReference type="Pfam" id="PF14559">
    <property type="entry name" value="TPR_19"/>
    <property type="match status" value="1"/>
</dbReference>
<dbReference type="InterPro" id="IPR006311">
    <property type="entry name" value="TAT_signal"/>
</dbReference>
<dbReference type="PANTHER" id="PTHR22726">
    <property type="entry name" value="METALLOENDOPEPTIDASE OMA1"/>
    <property type="match status" value="1"/>
</dbReference>
<dbReference type="NCBIfam" id="TIGR01409">
    <property type="entry name" value="TAT_signal_seq"/>
    <property type="match status" value="1"/>
</dbReference>
<dbReference type="GO" id="GO:0051536">
    <property type="term" value="F:iron-sulfur cluster binding"/>
    <property type="evidence" value="ECO:0007669"/>
    <property type="project" value="UniProtKB-KW"/>
</dbReference>
<dbReference type="GO" id="GO:0046872">
    <property type="term" value="F:metal ion binding"/>
    <property type="evidence" value="ECO:0007669"/>
    <property type="project" value="UniProtKB-KW"/>
</dbReference>
<keyword evidence="6" id="KW-0378">Hydrolase</keyword>
<dbReference type="OrthoDB" id="9810445at2"/>
<evidence type="ECO:0000256" key="4">
    <source>
        <dbReference type="ARBA" id="ARBA00022670"/>
    </source>
</evidence>
<dbReference type="PROSITE" id="PS51318">
    <property type="entry name" value="TAT"/>
    <property type="match status" value="1"/>
</dbReference>
<dbReference type="InterPro" id="IPR011990">
    <property type="entry name" value="TPR-like_helical_dom_sf"/>
</dbReference>
<dbReference type="EMBL" id="CP014230">
    <property type="protein sequence ID" value="AMD92216.1"/>
    <property type="molecule type" value="Genomic_DNA"/>
</dbReference>
<dbReference type="Proteomes" id="UP000063964">
    <property type="component" value="Chromosome"/>
</dbReference>
<keyword evidence="7" id="KW-0862">Zinc</keyword>
<dbReference type="Gene3D" id="1.25.40.10">
    <property type="entry name" value="Tetratricopeptide repeat domain"/>
    <property type="match status" value="1"/>
</dbReference>
<evidence type="ECO:0000313" key="11">
    <source>
        <dbReference type="EMBL" id="AMD92216.1"/>
    </source>
</evidence>
<evidence type="ECO:0000256" key="6">
    <source>
        <dbReference type="ARBA" id="ARBA00022801"/>
    </source>
</evidence>
<dbReference type="RefSeq" id="WP_066603248.1">
    <property type="nucleotide sequence ID" value="NZ_CP014230.1"/>
</dbReference>
<dbReference type="SUPFAM" id="SSF48452">
    <property type="entry name" value="TPR-like"/>
    <property type="match status" value="1"/>
</dbReference>
<dbReference type="KEGG" id="doa:AXF15_03215"/>
<keyword evidence="8" id="KW-0411">Iron-sulfur</keyword>
<comment type="subunit">
    <text evidence="3">Heterodimer of a large and a small subunit.</text>
</comment>
<dbReference type="STRING" id="888061.AXF15_03215"/>
<evidence type="ECO:0000256" key="5">
    <source>
        <dbReference type="ARBA" id="ARBA00022723"/>
    </source>
</evidence>
<evidence type="ECO:0000256" key="3">
    <source>
        <dbReference type="ARBA" id="ARBA00011771"/>
    </source>
</evidence>
<organism evidence="11 12">
    <name type="scientific">Desulfomicrobium orale DSM 12838</name>
    <dbReference type="NCBI Taxonomy" id="888061"/>
    <lineage>
        <taxon>Bacteria</taxon>
        <taxon>Pseudomonadati</taxon>
        <taxon>Thermodesulfobacteriota</taxon>
        <taxon>Desulfovibrionia</taxon>
        <taxon>Desulfovibrionales</taxon>
        <taxon>Desulfomicrobiaceae</taxon>
        <taxon>Desulfomicrobium</taxon>
    </lineage>
</organism>
<accession>A0A0X8JNZ5</accession>
<sequence>MPLPFANRAYAGTLTRRDFIKLSALAALSTAAGCAANPVTGQSQFMLMGEGEEIRLDKTASPHQFSADYGQTQDSALNSYVAGVGTALDRVSHRPHMPYNFHVVNATYINAYAFPGGSIAVTRGILAELDNEAELAALLGHELGHVNARHTAARMSKGKLLGALVGGATLLAGAKSKTLGDLAGTLGGAGAGLLLASYSRDDERQADDLGMEYMVRAGYTPEGMVGLMDVLRSMNKRQPSAIETMFSTHPMSSERYETAVKSSRTRFGDRKGQSLNRERYMDSTARLRKLAPMFKLFQEGDKAMSSKDYAVAEDRYARGLKISPDDYAGLVMMAKCQIAQKNPKAARGYADKARKSYPAEAQAHHIHGVAAIQQKDYAAALTDFSNYERLLPGNPATIFLKGFAYEGMQDKQHAAEQYARYLKTTNQGEMAEHAYSRLKSWGYL</sequence>
<protein>
    <submittedName>
        <fullName evidence="11">Peptidase M48 Ste24p</fullName>
    </submittedName>
</protein>
<dbReference type="GO" id="GO:0042597">
    <property type="term" value="C:periplasmic space"/>
    <property type="evidence" value="ECO:0007669"/>
    <property type="project" value="UniProtKB-SubCell"/>
</dbReference>
<dbReference type="AlphaFoldDB" id="A0A0X8JNZ5"/>